<evidence type="ECO:0000256" key="8">
    <source>
        <dbReference type="SAM" id="SignalP"/>
    </source>
</evidence>
<dbReference type="InterPro" id="IPR023828">
    <property type="entry name" value="Peptidase_S8_Ser-AS"/>
</dbReference>
<keyword evidence="4 6" id="KW-0720">Serine protease</keyword>
<dbReference type="InterPro" id="IPR000209">
    <property type="entry name" value="Peptidase_S8/S53_dom"/>
</dbReference>
<evidence type="ECO:0000256" key="4">
    <source>
        <dbReference type="ARBA" id="ARBA00022825"/>
    </source>
</evidence>
<dbReference type="InterPro" id="IPR051048">
    <property type="entry name" value="Peptidase_S8/S53_subtilisin"/>
</dbReference>
<dbReference type="CDD" id="cd00146">
    <property type="entry name" value="PKD"/>
    <property type="match status" value="1"/>
</dbReference>
<keyword evidence="3 6" id="KW-0378">Hydrolase</keyword>
<dbReference type="PANTHER" id="PTHR43399">
    <property type="entry name" value="SUBTILISIN-RELATED"/>
    <property type="match status" value="1"/>
</dbReference>
<dbReference type="EMBL" id="RJUL01000007">
    <property type="protein sequence ID" value="ROQ24159.1"/>
    <property type="molecule type" value="Genomic_DNA"/>
</dbReference>
<dbReference type="GO" id="GO:0004252">
    <property type="term" value="F:serine-type endopeptidase activity"/>
    <property type="evidence" value="ECO:0007669"/>
    <property type="project" value="UniProtKB-UniRule"/>
</dbReference>
<dbReference type="CDD" id="cd07473">
    <property type="entry name" value="Peptidases_S8_Subtilisin_like"/>
    <property type="match status" value="1"/>
</dbReference>
<dbReference type="Pfam" id="PF18911">
    <property type="entry name" value="PKD_4"/>
    <property type="match status" value="1"/>
</dbReference>
<dbReference type="STRING" id="584787.GCA_001247655_01241"/>
<feature type="chain" id="PRO_5018205352" evidence="8">
    <location>
        <begin position="24"/>
        <end position="836"/>
    </location>
</feature>
<dbReference type="SUPFAM" id="SSF52743">
    <property type="entry name" value="Subtilisin-like"/>
    <property type="match status" value="1"/>
</dbReference>
<dbReference type="Gene3D" id="3.40.50.200">
    <property type="entry name" value="Peptidase S8/S53 domain"/>
    <property type="match status" value="1"/>
</dbReference>
<keyword evidence="2 6" id="KW-0645">Protease</keyword>
<comment type="similarity">
    <text evidence="1 6 7">Belongs to the peptidase S8 family.</text>
</comment>
<dbReference type="InterPro" id="IPR015500">
    <property type="entry name" value="Peptidase_S8_subtilisin-rel"/>
</dbReference>
<dbReference type="PANTHER" id="PTHR43399:SF4">
    <property type="entry name" value="CELL WALL-ASSOCIATED PROTEASE"/>
    <property type="match status" value="1"/>
</dbReference>
<feature type="signal peptide" evidence="8">
    <location>
        <begin position="1"/>
        <end position="23"/>
    </location>
</feature>
<name>A0A3N1P7W2_9GAMM</name>
<keyword evidence="8" id="KW-0732">Signal</keyword>
<gene>
    <name evidence="11" type="ORF">EDC28_10740</name>
</gene>
<evidence type="ECO:0000256" key="3">
    <source>
        <dbReference type="ARBA" id="ARBA00022801"/>
    </source>
</evidence>
<dbReference type="SUPFAM" id="SSF49299">
    <property type="entry name" value="PKD domain"/>
    <property type="match status" value="1"/>
</dbReference>
<evidence type="ECO:0000259" key="10">
    <source>
        <dbReference type="PROSITE" id="PS51829"/>
    </source>
</evidence>
<dbReference type="PROSITE" id="PS00137">
    <property type="entry name" value="SUBTILASE_HIS"/>
    <property type="match status" value="1"/>
</dbReference>
<protein>
    <submittedName>
        <fullName evidence="11">PKD domain-containing protein</fullName>
    </submittedName>
</protein>
<organism evidence="11 12">
    <name type="scientific">Gallaecimonas pentaromativorans</name>
    <dbReference type="NCBI Taxonomy" id="584787"/>
    <lineage>
        <taxon>Bacteria</taxon>
        <taxon>Pseudomonadati</taxon>
        <taxon>Pseudomonadota</taxon>
        <taxon>Gammaproteobacteria</taxon>
        <taxon>Enterobacterales</taxon>
        <taxon>Gallaecimonadaceae</taxon>
        <taxon>Gallaecimonas</taxon>
    </lineage>
</organism>
<evidence type="ECO:0000313" key="11">
    <source>
        <dbReference type="EMBL" id="ROQ24159.1"/>
    </source>
</evidence>
<evidence type="ECO:0000313" key="12">
    <source>
        <dbReference type="Proteomes" id="UP000268033"/>
    </source>
</evidence>
<dbReference type="SUPFAM" id="SSF49785">
    <property type="entry name" value="Galactose-binding domain-like"/>
    <property type="match status" value="1"/>
</dbReference>
<evidence type="ECO:0000259" key="9">
    <source>
        <dbReference type="PROSITE" id="PS50093"/>
    </source>
</evidence>
<evidence type="ECO:0000256" key="5">
    <source>
        <dbReference type="PIRSR" id="PIRSR615500-1"/>
    </source>
</evidence>
<dbReference type="Gene3D" id="2.60.40.10">
    <property type="entry name" value="Immunoglobulins"/>
    <property type="match status" value="1"/>
</dbReference>
<sequence length="836" mass="86876">MSHKKLIALAVGAALLGASSAYAAPGKSLTPSAATDSILVMFKTGIDRQQRLLSIQSAGGKLRTLDSAGRDLRFKHLAGGRLAKVMVPQGMDRDALLKKLSQDPAIAVAEPNYRLHLAAEPNDPRFSELWGLNNTGQTGGSADADIDAPEAWDITTGSHDVVVGVIDTGIDYSHPDLAANVWTNPGEIPGNGIDDDGNGYVDDVHGISSFANSGDPMDDHGHGTHVSGTIGAEGNNGIGVVGVNWDVTIVGCKFLDADGYGDTDDAIECLDYFTDLKLNHGVNVRATNNSWGGGDYSESLKAAIESAGDAGILFVVAAGNDALDLDASPGYPASYDSDAILAVASTEHNDEMSYFSSYGATTIDLGAPGSDILSTYLGGGYAMASGTSMATPHVTGAAALVWSVNPALGIDEVKTLLMDSGDPLADLAGTTVSGKRINLKSAIDAADPSPTFKLTPDTRSQELVAGSTATFAISIGNVADWSGDVSLTLASPLAGASLSAATAQPGDVVMLTIPTSADTPWGEYVFTVTGVSGELHKEAQMRLNLLPQGLEDFDYSNNSAMPIPDLDPSGIQSTIEIGQSGPVFAMSVGVDITHTWRGDLTVTLVSPAGTELVLSDREGGSEDDIVDTWSSNVFNGEQMQGTWTLKVADYAGSDTGTLNSWNLHITALTGDAGPSAPVAAFSAAANGLEVTFTDSSTDRDDDISGWLWDFGDGTTSVEASPSHSYLEAGTYNVSLTVTDSTGLSNEARQAVTVSDTSIALTLNRSFLSRTGNALVDLRWEGADGELVDLYRDGVLVESTLNDGRYRDRFATSSASVSYTLCLSGTALCSSPLVVDF</sequence>
<feature type="active site" description="Charge relay system" evidence="5 6">
    <location>
        <position position="388"/>
    </location>
</feature>
<dbReference type="AlphaFoldDB" id="A0A3N1P7W2"/>
<dbReference type="Gene3D" id="2.60.120.260">
    <property type="entry name" value="Galactose-binding domain-like"/>
    <property type="match status" value="1"/>
</dbReference>
<feature type="active site" description="Charge relay system" evidence="5 6">
    <location>
        <position position="167"/>
    </location>
</feature>
<dbReference type="InterPro" id="IPR008979">
    <property type="entry name" value="Galactose-bd-like_sf"/>
</dbReference>
<reference evidence="11 12" key="1">
    <citation type="submission" date="2018-11" db="EMBL/GenBank/DDBJ databases">
        <title>Genomic Encyclopedia of Type Strains, Phase IV (KMG-IV): sequencing the most valuable type-strain genomes for metagenomic binning, comparative biology and taxonomic classification.</title>
        <authorList>
            <person name="Goeker M."/>
        </authorList>
    </citation>
    <scope>NUCLEOTIDE SEQUENCE [LARGE SCALE GENOMIC DNA]</scope>
    <source>
        <strain evidence="11 12">DSM 21945</strain>
    </source>
</reference>
<dbReference type="Pfam" id="PF00082">
    <property type="entry name" value="Peptidase_S8"/>
    <property type="match status" value="1"/>
</dbReference>
<dbReference type="PROSITE" id="PS51829">
    <property type="entry name" value="P_HOMO_B"/>
    <property type="match status" value="1"/>
</dbReference>
<dbReference type="PROSITE" id="PS00136">
    <property type="entry name" value="SUBTILASE_ASP"/>
    <property type="match status" value="1"/>
</dbReference>
<evidence type="ECO:0000256" key="2">
    <source>
        <dbReference type="ARBA" id="ARBA00022670"/>
    </source>
</evidence>
<dbReference type="PROSITE" id="PS00138">
    <property type="entry name" value="SUBTILASE_SER"/>
    <property type="match status" value="1"/>
</dbReference>
<dbReference type="InterPro" id="IPR022398">
    <property type="entry name" value="Peptidase_S8_His-AS"/>
</dbReference>
<evidence type="ECO:0000256" key="1">
    <source>
        <dbReference type="ARBA" id="ARBA00011073"/>
    </source>
</evidence>
<dbReference type="PRINTS" id="PR00723">
    <property type="entry name" value="SUBTILISIN"/>
</dbReference>
<evidence type="ECO:0000256" key="6">
    <source>
        <dbReference type="PROSITE-ProRule" id="PRU01240"/>
    </source>
</evidence>
<dbReference type="Proteomes" id="UP000268033">
    <property type="component" value="Unassembled WGS sequence"/>
</dbReference>
<keyword evidence="12" id="KW-1185">Reference proteome</keyword>
<dbReference type="InterPro" id="IPR002884">
    <property type="entry name" value="P_dom"/>
</dbReference>
<comment type="caution">
    <text evidence="11">The sequence shown here is derived from an EMBL/GenBank/DDBJ whole genome shotgun (WGS) entry which is preliminary data.</text>
</comment>
<dbReference type="SMART" id="SM00089">
    <property type="entry name" value="PKD"/>
    <property type="match status" value="1"/>
</dbReference>
<feature type="domain" description="PKD" evidence="9">
    <location>
        <begin position="673"/>
        <end position="760"/>
    </location>
</feature>
<dbReference type="InterPro" id="IPR034204">
    <property type="entry name" value="PfSUB1-like_cat_dom"/>
</dbReference>
<dbReference type="Pfam" id="PF01483">
    <property type="entry name" value="P_proprotein"/>
    <property type="match status" value="1"/>
</dbReference>
<dbReference type="InterPro" id="IPR036852">
    <property type="entry name" value="Peptidase_S8/S53_dom_sf"/>
</dbReference>
<dbReference type="InterPro" id="IPR000601">
    <property type="entry name" value="PKD_dom"/>
</dbReference>
<feature type="domain" description="P/Homo B" evidence="10">
    <location>
        <begin position="545"/>
        <end position="674"/>
    </location>
</feature>
<evidence type="ECO:0000256" key="7">
    <source>
        <dbReference type="RuleBase" id="RU003355"/>
    </source>
</evidence>
<dbReference type="InterPro" id="IPR035986">
    <property type="entry name" value="PKD_dom_sf"/>
</dbReference>
<dbReference type="InterPro" id="IPR022409">
    <property type="entry name" value="PKD/Chitinase_dom"/>
</dbReference>
<dbReference type="InterPro" id="IPR023827">
    <property type="entry name" value="Peptidase_S8_Asp-AS"/>
</dbReference>
<dbReference type="PROSITE" id="PS50093">
    <property type="entry name" value="PKD"/>
    <property type="match status" value="1"/>
</dbReference>
<feature type="active site" description="Charge relay system" evidence="5 6">
    <location>
        <position position="222"/>
    </location>
</feature>
<proteinExistence type="inferred from homology"/>
<dbReference type="PROSITE" id="PS51892">
    <property type="entry name" value="SUBTILASE"/>
    <property type="match status" value="1"/>
</dbReference>
<dbReference type="RefSeq" id="WP_123421933.1">
    <property type="nucleotide sequence ID" value="NZ_RJUL01000007.1"/>
</dbReference>
<accession>A0A3N1P7W2</accession>
<dbReference type="GO" id="GO:0006508">
    <property type="term" value="P:proteolysis"/>
    <property type="evidence" value="ECO:0007669"/>
    <property type="project" value="UniProtKB-KW"/>
</dbReference>
<dbReference type="InterPro" id="IPR013783">
    <property type="entry name" value="Ig-like_fold"/>
</dbReference>